<feature type="transmembrane region" description="Helical" evidence="7">
    <location>
        <begin position="115"/>
        <end position="144"/>
    </location>
</feature>
<keyword evidence="3 7" id="KW-0812">Transmembrane</keyword>
<evidence type="ECO:0000256" key="5">
    <source>
        <dbReference type="ARBA" id="ARBA00023136"/>
    </source>
</evidence>
<reference evidence="9 10" key="1">
    <citation type="submission" date="2021-03" db="EMBL/GenBank/DDBJ databases">
        <title>Sequencing the genomes of 1000 actinobacteria strains.</title>
        <authorList>
            <person name="Klenk H.-P."/>
        </authorList>
    </citation>
    <scope>NUCLEOTIDE SEQUENCE [LARGE SCALE GENOMIC DNA]</scope>
    <source>
        <strain evidence="9 10">DSM 45256</strain>
    </source>
</reference>
<name>A0ABS4VSU1_9PSEU</name>
<feature type="transmembrane region" description="Helical" evidence="7">
    <location>
        <begin position="270"/>
        <end position="290"/>
    </location>
</feature>
<sequence>MSTTQLDLRHGTQRTFAHLLASTLTVSVVNFTVWFAVTFWVFVETRSVMATGLIAGVFLAATSLTGIWFGSLVDRFGKKSVMQGSAVVSLTIYTVCLAFHQAVPAETFRDPASPLLWGFVVTLMLGVITGNLRTIALPTLVTLLVPAGVRDRANGLVGTATGVSFLVTSVLSGLLVAFDGMRSVLLLAIVALLASLVHLSRITVPTALPGATDTPDSGHGGIDLRGTLRVIGSVPGLPALIVFTCLNNLLGGVFMALMDPYGLSMVSVQAWGLLWGALSTGVIVGGLLVARTGLGARPVRTLLLVNATLWATTILFPLQASIVLLTIGMAVFMLLMPFAEAAEQTVLQRVVPYERQGRVFGFAQSVEQSASPLTAFLLAPFTELVVAPFMTDGGAGARAIGSWFGTGIDRAIALVFVVTGAIGLVATLAALASRPYRRLSAAYLAMPEHDPTPTTGGAGPEPVRTGATGTPEHDPVDALSACTIDDLRHRPVDAVPARAVQPACATG</sequence>
<feature type="transmembrane region" description="Helical" evidence="7">
    <location>
        <begin position="237"/>
        <end position="258"/>
    </location>
</feature>
<accession>A0ABS4VSU1</accession>
<dbReference type="RefSeq" id="WP_210026696.1">
    <property type="nucleotide sequence ID" value="NZ_JAGINU010000001.1"/>
</dbReference>
<dbReference type="PANTHER" id="PTHR23513">
    <property type="entry name" value="INTEGRAL MEMBRANE EFFLUX PROTEIN-RELATED"/>
    <property type="match status" value="1"/>
</dbReference>
<dbReference type="InterPro" id="IPR011701">
    <property type="entry name" value="MFS"/>
</dbReference>
<feature type="transmembrane region" description="Helical" evidence="7">
    <location>
        <begin position="20"/>
        <end position="42"/>
    </location>
</feature>
<feature type="domain" description="Major facilitator superfamily (MFS) profile" evidence="8">
    <location>
        <begin position="1"/>
        <end position="438"/>
    </location>
</feature>
<dbReference type="Pfam" id="PF07690">
    <property type="entry name" value="MFS_1"/>
    <property type="match status" value="1"/>
</dbReference>
<dbReference type="PANTHER" id="PTHR23513:SF11">
    <property type="entry name" value="STAPHYLOFERRIN A TRANSPORTER"/>
    <property type="match status" value="1"/>
</dbReference>
<feature type="transmembrane region" description="Helical" evidence="7">
    <location>
        <begin position="48"/>
        <end position="69"/>
    </location>
</feature>
<dbReference type="Gene3D" id="1.20.1250.20">
    <property type="entry name" value="MFS general substrate transporter like domains"/>
    <property type="match status" value="1"/>
</dbReference>
<evidence type="ECO:0000256" key="6">
    <source>
        <dbReference type="SAM" id="MobiDB-lite"/>
    </source>
</evidence>
<organism evidence="9 10">
    <name type="scientific">Pseudonocardia parietis</name>
    <dbReference type="NCBI Taxonomy" id="570936"/>
    <lineage>
        <taxon>Bacteria</taxon>
        <taxon>Bacillati</taxon>
        <taxon>Actinomycetota</taxon>
        <taxon>Actinomycetes</taxon>
        <taxon>Pseudonocardiales</taxon>
        <taxon>Pseudonocardiaceae</taxon>
        <taxon>Pseudonocardia</taxon>
    </lineage>
</organism>
<evidence type="ECO:0000313" key="9">
    <source>
        <dbReference type="EMBL" id="MBP2366624.1"/>
    </source>
</evidence>
<dbReference type="InterPro" id="IPR036259">
    <property type="entry name" value="MFS_trans_sf"/>
</dbReference>
<gene>
    <name evidence="9" type="ORF">JOF36_002320</name>
</gene>
<feature type="transmembrane region" description="Helical" evidence="7">
    <location>
        <begin position="302"/>
        <end position="335"/>
    </location>
</feature>
<dbReference type="SUPFAM" id="SSF103473">
    <property type="entry name" value="MFS general substrate transporter"/>
    <property type="match status" value="1"/>
</dbReference>
<feature type="transmembrane region" description="Helical" evidence="7">
    <location>
        <begin position="184"/>
        <end position="204"/>
    </location>
</feature>
<keyword evidence="10" id="KW-1185">Reference proteome</keyword>
<evidence type="ECO:0000256" key="3">
    <source>
        <dbReference type="ARBA" id="ARBA00022692"/>
    </source>
</evidence>
<dbReference type="InterPro" id="IPR020846">
    <property type="entry name" value="MFS_dom"/>
</dbReference>
<feature type="transmembrane region" description="Helical" evidence="7">
    <location>
        <begin position="81"/>
        <end position="103"/>
    </location>
</feature>
<feature type="transmembrane region" description="Helical" evidence="7">
    <location>
        <begin position="411"/>
        <end position="432"/>
    </location>
</feature>
<evidence type="ECO:0000256" key="2">
    <source>
        <dbReference type="ARBA" id="ARBA00022475"/>
    </source>
</evidence>
<dbReference type="EMBL" id="JAGINU010000001">
    <property type="protein sequence ID" value="MBP2366624.1"/>
    <property type="molecule type" value="Genomic_DNA"/>
</dbReference>
<feature type="region of interest" description="Disordered" evidence="6">
    <location>
        <begin position="447"/>
        <end position="475"/>
    </location>
</feature>
<comment type="caution">
    <text evidence="9">The sequence shown here is derived from an EMBL/GenBank/DDBJ whole genome shotgun (WGS) entry which is preliminary data.</text>
</comment>
<keyword evidence="2" id="KW-1003">Cell membrane</keyword>
<comment type="subcellular location">
    <subcellularLocation>
        <location evidence="1">Cell membrane</location>
        <topology evidence="1">Multi-pass membrane protein</topology>
    </subcellularLocation>
</comment>
<evidence type="ECO:0000256" key="1">
    <source>
        <dbReference type="ARBA" id="ARBA00004651"/>
    </source>
</evidence>
<dbReference type="Proteomes" id="UP001519295">
    <property type="component" value="Unassembled WGS sequence"/>
</dbReference>
<evidence type="ECO:0000313" key="10">
    <source>
        <dbReference type="Proteomes" id="UP001519295"/>
    </source>
</evidence>
<keyword evidence="5 7" id="KW-0472">Membrane</keyword>
<feature type="transmembrane region" description="Helical" evidence="7">
    <location>
        <begin position="156"/>
        <end position="178"/>
    </location>
</feature>
<evidence type="ECO:0000259" key="8">
    <source>
        <dbReference type="PROSITE" id="PS50850"/>
    </source>
</evidence>
<dbReference type="PROSITE" id="PS50850">
    <property type="entry name" value="MFS"/>
    <property type="match status" value="1"/>
</dbReference>
<evidence type="ECO:0000256" key="4">
    <source>
        <dbReference type="ARBA" id="ARBA00022989"/>
    </source>
</evidence>
<proteinExistence type="predicted"/>
<protein>
    <submittedName>
        <fullName evidence="9">DHA3 family multidrug efflux protein-like MFS transporter</fullName>
    </submittedName>
</protein>
<keyword evidence="4 7" id="KW-1133">Transmembrane helix</keyword>
<evidence type="ECO:0000256" key="7">
    <source>
        <dbReference type="SAM" id="Phobius"/>
    </source>
</evidence>